<dbReference type="AlphaFoldDB" id="A0A915J693"/>
<protein>
    <submittedName>
        <fullName evidence="2">DUF4371 domain-containing protein</fullName>
    </submittedName>
</protein>
<evidence type="ECO:0000313" key="2">
    <source>
        <dbReference type="WBParaSite" id="nRc.2.0.1.t21299-RA"/>
    </source>
</evidence>
<organism evidence="1 2">
    <name type="scientific">Romanomermis culicivorax</name>
    <name type="common">Nematode worm</name>
    <dbReference type="NCBI Taxonomy" id="13658"/>
    <lineage>
        <taxon>Eukaryota</taxon>
        <taxon>Metazoa</taxon>
        <taxon>Ecdysozoa</taxon>
        <taxon>Nematoda</taxon>
        <taxon>Enoplea</taxon>
        <taxon>Dorylaimia</taxon>
        <taxon>Mermithida</taxon>
        <taxon>Mermithoidea</taxon>
        <taxon>Mermithidae</taxon>
        <taxon>Romanomermis</taxon>
    </lineage>
</organism>
<reference evidence="2" key="1">
    <citation type="submission" date="2022-11" db="UniProtKB">
        <authorList>
            <consortium name="WormBaseParasite"/>
        </authorList>
    </citation>
    <scope>IDENTIFICATION</scope>
</reference>
<name>A0A915J693_ROMCU</name>
<sequence>MLKTEFSCQPIYEATIVKIKSIIGDSDVCFILDETTDIKQHAILNILVTPVAGKPVKPMLLKLHSSMINIV</sequence>
<dbReference type="Proteomes" id="UP000887565">
    <property type="component" value="Unplaced"/>
</dbReference>
<dbReference type="WBParaSite" id="nRc.2.0.1.t21299-RA">
    <property type="protein sequence ID" value="nRc.2.0.1.t21299-RA"/>
    <property type="gene ID" value="nRc.2.0.1.g21299"/>
</dbReference>
<proteinExistence type="predicted"/>
<accession>A0A915J693</accession>
<keyword evidence="1" id="KW-1185">Reference proteome</keyword>
<evidence type="ECO:0000313" key="1">
    <source>
        <dbReference type="Proteomes" id="UP000887565"/>
    </source>
</evidence>